<dbReference type="KEGG" id="fop:FNB79_16860"/>
<dbReference type="AlphaFoldDB" id="A0A516GW15"/>
<name>A0A516GW15_9FLAO</name>
<dbReference type="InterPro" id="IPR029033">
    <property type="entry name" value="His_PPase_superfam"/>
</dbReference>
<evidence type="ECO:0000313" key="2">
    <source>
        <dbReference type="Proteomes" id="UP000319209"/>
    </source>
</evidence>
<dbReference type="CDD" id="cd07067">
    <property type="entry name" value="HP_PGM_like"/>
    <property type="match status" value="1"/>
</dbReference>
<sequence>MKTIILVRHGKSSWKQDVDDMFRPLKPVGSSNTIKVSDHFKSKTKITLKNVFTSPAKRALDTCVIFVNNFVDNFVDKSSVNIEVVKDLYDFNGEKLVLFIKNLSDNMDTVFLFGHNNAFTNFVNSYGDKFVDNVPTSGLVVLEFNIDRWCDLAPGHLKLKLFPKALK</sequence>
<dbReference type="Gene3D" id="3.40.50.1240">
    <property type="entry name" value="Phosphoglycerate mutase-like"/>
    <property type="match status" value="1"/>
</dbReference>
<dbReference type="EMBL" id="CP041637">
    <property type="protein sequence ID" value="QDO95570.1"/>
    <property type="molecule type" value="Genomic_DNA"/>
</dbReference>
<dbReference type="RefSeq" id="WP_143382476.1">
    <property type="nucleotide sequence ID" value="NZ_CP041637.1"/>
</dbReference>
<dbReference type="SUPFAM" id="SSF53254">
    <property type="entry name" value="Phosphoglycerate mutase-like"/>
    <property type="match status" value="1"/>
</dbReference>
<organism evidence="1 2">
    <name type="scientific">Formosa sediminum</name>
    <dbReference type="NCBI Taxonomy" id="2594004"/>
    <lineage>
        <taxon>Bacteria</taxon>
        <taxon>Pseudomonadati</taxon>
        <taxon>Bacteroidota</taxon>
        <taxon>Flavobacteriia</taxon>
        <taxon>Flavobacteriales</taxon>
        <taxon>Flavobacteriaceae</taxon>
        <taxon>Formosa</taxon>
    </lineage>
</organism>
<protein>
    <submittedName>
        <fullName evidence="1">Histidine phosphatase family protein</fullName>
    </submittedName>
</protein>
<dbReference type="OrthoDB" id="9810154at2"/>
<gene>
    <name evidence="1" type="ORF">FNB79_16860</name>
</gene>
<proteinExistence type="predicted"/>
<dbReference type="Pfam" id="PF00300">
    <property type="entry name" value="His_Phos_1"/>
    <property type="match status" value="1"/>
</dbReference>
<keyword evidence="2" id="KW-1185">Reference proteome</keyword>
<dbReference type="Proteomes" id="UP000319209">
    <property type="component" value="Chromosome"/>
</dbReference>
<dbReference type="InterPro" id="IPR013078">
    <property type="entry name" value="His_Pase_superF_clade-1"/>
</dbReference>
<accession>A0A516GW15</accession>
<reference evidence="1 2" key="1">
    <citation type="submission" date="2019-07" db="EMBL/GenBank/DDBJ databases">
        <title>Genome sequencing for Formosa sp. PS13.</title>
        <authorList>
            <person name="Park S.-J."/>
        </authorList>
    </citation>
    <scope>NUCLEOTIDE SEQUENCE [LARGE SCALE GENOMIC DNA]</scope>
    <source>
        <strain evidence="1 2">PS13</strain>
    </source>
</reference>
<evidence type="ECO:0000313" key="1">
    <source>
        <dbReference type="EMBL" id="QDO95570.1"/>
    </source>
</evidence>